<evidence type="ECO:0000313" key="1">
    <source>
        <dbReference type="EMBL" id="KAJ1100667.1"/>
    </source>
</evidence>
<accession>A0AAV7MDW8</accession>
<feature type="non-terminal residue" evidence="1">
    <location>
        <position position="119"/>
    </location>
</feature>
<reference evidence="1" key="1">
    <citation type="journal article" date="2022" name="bioRxiv">
        <title>Sequencing and chromosome-scale assembly of the giantPleurodeles waltlgenome.</title>
        <authorList>
            <person name="Brown T."/>
            <person name="Elewa A."/>
            <person name="Iarovenko S."/>
            <person name="Subramanian E."/>
            <person name="Araus A.J."/>
            <person name="Petzold A."/>
            <person name="Susuki M."/>
            <person name="Suzuki K.-i.T."/>
            <person name="Hayashi T."/>
            <person name="Toyoda A."/>
            <person name="Oliveira C."/>
            <person name="Osipova E."/>
            <person name="Leigh N.D."/>
            <person name="Simon A."/>
            <person name="Yun M.H."/>
        </authorList>
    </citation>
    <scope>NUCLEOTIDE SEQUENCE</scope>
    <source>
        <strain evidence="1">20211129_DDA</strain>
        <tissue evidence="1">Liver</tissue>
    </source>
</reference>
<organism evidence="1 2">
    <name type="scientific">Pleurodeles waltl</name>
    <name type="common">Iberian ribbed newt</name>
    <dbReference type="NCBI Taxonomy" id="8319"/>
    <lineage>
        <taxon>Eukaryota</taxon>
        <taxon>Metazoa</taxon>
        <taxon>Chordata</taxon>
        <taxon>Craniata</taxon>
        <taxon>Vertebrata</taxon>
        <taxon>Euteleostomi</taxon>
        <taxon>Amphibia</taxon>
        <taxon>Batrachia</taxon>
        <taxon>Caudata</taxon>
        <taxon>Salamandroidea</taxon>
        <taxon>Salamandridae</taxon>
        <taxon>Pleurodelinae</taxon>
        <taxon>Pleurodeles</taxon>
    </lineage>
</organism>
<gene>
    <name evidence="1" type="ORF">NDU88_005748</name>
</gene>
<name>A0AAV7MDW8_PLEWA</name>
<keyword evidence="2" id="KW-1185">Reference proteome</keyword>
<protein>
    <submittedName>
        <fullName evidence="1">Uncharacterized protein</fullName>
    </submittedName>
</protein>
<comment type="caution">
    <text evidence="1">The sequence shown here is derived from an EMBL/GenBank/DDBJ whole genome shotgun (WGS) entry which is preliminary data.</text>
</comment>
<sequence length="119" mass="12560">HFGALYSVSLNDNGEVSGGTPHQHAGNPLLDLNIALGVENPCIALSEADSPLFFFSMEDTLEAINSLKPLKTPGLDGIPGDLYKSDPQVWAGYINLLSNAIVSGGRMPATWKGAEIIPV</sequence>
<dbReference type="Proteomes" id="UP001066276">
    <property type="component" value="Chromosome 10"/>
</dbReference>
<dbReference type="AlphaFoldDB" id="A0AAV7MDW8"/>
<evidence type="ECO:0000313" key="2">
    <source>
        <dbReference type="Proteomes" id="UP001066276"/>
    </source>
</evidence>
<proteinExistence type="predicted"/>
<dbReference type="EMBL" id="JANPWB010000014">
    <property type="protein sequence ID" value="KAJ1100667.1"/>
    <property type="molecule type" value="Genomic_DNA"/>
</dbReference>
<feature type="non-terminal residue" evidence="1">
    <location>
        <position position="1"/>
    </location>
</feature>